<keyword evidence="2" id="KW-1185">Reference proteome</keyword>
<protein>
    <recommendedName>
        <fullName evidence="3">Tail tape measure protein</fullName>
    </recommendedName>
</protein>
<organism evidence="1 2">
    <name type="scientific">Sandarakinorhabdus cyanobacteriorum</name>
    <dbReference type="NCBI Taxonomy" id="1981098"/>
    <lineage>
        <taxon>Bacteria</taxon>
        <taxon>Pseudomonadati</taxon>
        <taxon>Pseudomonadota</taxon>
        <taxon>Alphaproteobacteria</taxon>
        <taxon>Sphingomonadales</taxon>
        <taxon>Sphingosinicellaceae</taxon>
        <taxon>Sandarakinorhabdus</taxon>
    </lineage>
</organism>
<accession>A0A255YEN2</accession>
<reference evidence="1 2" key="1">
    <citation type="submission" date="2017-07" db="EMBL/GenBank/DDBJ databases">
        <title>Sandarakinorhabdus cyanobacteriorum sp. nov., a novel bacterium isolated from cyanobacterial aggregates in a eutrophic lake.</title>
        <authorList>
            <person name="Cai H."/>
        </authorList>
    </citation>
    <scope>NUCLEOTIDE SEQUENCE [LARGE SCALE GENOMIC DNA]</scope>
    <source>
        <strain evidence="1 2">TH057</strain>
    </source>
</reference>
<evidence type="ECO:0000313" key="1">
    <source>
        <dbReference type="EMBL" id="OYQ27706.1"/>
    </source>
</evidence>
<gene>
    <name evidence="1" type="ORF">CHU93_10470</name>
</gene>
<dbReference type="AlphaFoldDB" id="A0A255YEN2"/>
<sequence>MNDPVDELVVQVRADTGGFMAGVAEMQRTLDGPFAGGLERAGLGLSRSLGRALSDGKLGFDELRVIALRALGEIGQGALRMDLGSLFGGGAARPLAGFLGGLFGLPGRATGGPVAAGRPYLVGERGPEVFVPTAAGRVEANGGGRAPIQLTVNVAAPREASAQAMRQTGAQVARAVARTLDRVRP</sequence>
<dbReference type="Proteomes" id="UP000216991">
    <property type="component" value="Unassembled WGS sequence"/>
</dbReference>
<dbReference type="EMBL" id="NOXT01000113">
    <property type="protein sequence ID" value="OYQ27706.1"/>
    <property type="molecule type" value="Genomic_DNA"/>
</dbReference>
<name>A0A255YEN2_9SPHN</name>
<evidence type="ECO:0000313" key="2">
    <source>
        <dbReference type="Proteomes" id="UP000216991"/>
    </source>
</evidence>
<comment type="caution">
    <text evidence="1">The sequence shown here is derived from an EMBL/GenBank/DDBJ whole genome shotgun (WGS) entry which is preliminary data.</text>
</comment>
<proteinExistence type="predicted"/>
<dbReference type="OrthoDB" id="7996304at2"/>
<evidence type="ECO:0008006" key="3">
    <source>
        <dbReference type="Google" id="ProtNLM"/>
    </source>
</evidence>